<proteinExistence type="predicted"/>
<dbReference type="RefSeq" id="WP_316969031.1">
    <property type="nucleotide sequence ID" value="NZ_JARFPL010000018.1"/>
</dbReference>
<name>A0ABT5XF85_9EURY</name>
<keyword evidence="3" id="KW-1185">Reference proteome</keyword>
<protein>
    <submittedName>
        <fullName evidence="2">Uncharacterized protein</fullName>
    </submittedName>
</protein>
<evidence type="ECO:0000313" key="3">
    <source>
        <dbReference type="Proteomes" id="UP001215956"/>
    </source>
</evidence>
<comment type="caution">
    <text evidence="2">The sequence shown here is derived from an EMBL/GenBank/DDBJ whole genome shotgun (WGS) entry which is preliminary data.</text>
</comment>
<evidence type="ECO:0000256" key="1">
    <source>
        <dbReference type="SAM" id="MobiDB-lite"/>
    </source>
</evidence>
<sequence length="46" mass="4762">MGGPRRSAATGSGIRQPPGWDFTHFAGEPDILGCELLTCTATIGCL</sequence>
<accession>A0ABT5XF85</accession>
<dbReference type="Proteomes" id="UP001215956">
    <property type="component" value="Unassembled WGS sequence"/>
</dbReference>
<reference evidence="2 3" key="1">
    <citation type="submission" date="2023-03" db="EMBL/GenBank/DDBJ databases">
        <title>Whole genome sequencing of Methanotrichaceae archaeon M04Ac.</title>
        <authorList>
            <person name="Khomyakova M.A."/>
            <person name="Merkel A.Y."/>
            <person name="Slobodkin A.I."/>
        </authorList>
    </citation>
    <scope>NUCLEOTIDE SEQUENCE [LARGE SCALE GENOMIC DNA]</scope>
    <source>
        <strain evidence="2 3">M04Ac</strain>
    </source>
</reference>
<feature type="region of interest" description="Disordered" evidence="1">
    <location>
        <begin position="1"/>
        <end position="20"/>
    </location>
</feature>
<gene>
    <name evidence="2" type="ORF">P0O24_07005</name>
</gene>
<evidence type="ECO:0000313" key="2">
    <source>
        <dbReference type="EMBL" id="MDF0593327.1"/>
    </source>
</evidence>
<dbReference type="EMBL" id="JARFPL010000018">
    <property type="protein sequence ID" value="MDF0593327.1"/>
    <property type="molecule type" value="Genomic_DNA"/>
</dbReference>
<organism evidence="2 3">
    <name type="scientific">Candidatus Methanocrinis alkalitolerans</name>
    <dbReference type="NCBI Taxonomy" id="3033395"/>
    <lineage>
        <taxon>Archaea</taxon>
        <taxon>Methanobacteriati</taxon>
        <taxon>Methanobacteriota</taxon>
        <taxon>Stenosarchaea group</taxon>
        <taxon>Methanomicrobia</taxon>
        <taxon>Methanotrichales</taxon>
        <taxon>Methanotrichaceae</taxon>
        <taxon>Methanocrinis</taxon>
    </lineage>
</organism>